<dbReference type="RefSeq" id="XP_009168257.1">
    <property type="nucleotide sequence ID" value="XM_009169993.1"/>
</dbReference>
<keyword evidence="1" id="KW-1133">Transmembrane helix</keyword>
<keyword evidence="1" id="KW-0472">Membrane</keyword>
<dbReference type="AlphaFoldDB" id="A0A074ZLP6"/>
<dbReference type="CTD" id="20327845"/>
<organism evidence="2 3">
    <name type="scientific">Opisthorchis viverrini</name>
    <name type="common">Southeast Asian liver fluke</name>
    <dbReference type="NCBI Taxonomy" id="6198"/>
    <lineage>
        <taxon>Eukaryota</taxon>
        <taxon>Metazoa</taxon>
        <taxon>Spiralia</taxon>
        <taxon>Lophotrochozoa</taxon>
        <taxon>Platyhelminthes</taxon>
        <taxon>Trematoda</taxon>
        <taxon>Digenea</taxon>
        <taxon>Opisthorchiida</taxon>
        <taxon>Opisthorchiata</taxon>
        <taxon>Opisthorchiidae</taxon>
        <taxon>Opisthorchis</taxon>
    </lineage>
</organism>
<keyword evidence="3" id="KW-1185">Reference proteome</keyword>
<dbReference type="EMBL" id="KL596709">
    <property type="protein sequence ID" value="KER28006.1"/>
    <property type="molecule type" value="Genomic_DNA"/>
</dbReference>
<dbReference type="KEGG" id="ovi:T265_13678"/>
<sequence>MFTTASQTRFLINNLTLMQNPTQIPLYRTSLGAATADKPDPHDISQEFGALAGPAPRQVLIKLWTQQPIVTQYLPNAICQWGIQNASELPESYNRLRYIRSSVQLFLTSLLALVDLVNLWWLFRLRPEQNKNAQLFFV</sequence>
<dbReference type="Proteomes" id="UP000054324">
    <property type="component" value="Unassembled WGS sequence"/>
</dbReference>
<dbReference type="GeneID" id="20327845"/>
<evidence type="ECO:0000313" key="3">
    <source>
        <dbReference type="Proteomes" id="UP000054324"/>
    </source>
</evidence>
<protein>
    <submittedName>
        <fullName evidence="2">Uncharacterized protein</fullName>
    </submittedName>
</protein>
<keyword evidence="1" id="KW-0812">Transmembrane</keyword>
<proteinExistence type="predicted"/>
<name>A0A074ZLP6_OPIVI</name>
<feature type="transmembrane region" description="Helical" evidence="1">
    <location>
        <begin position="105"/>
        <end position="123"/>
    </location>
</feature>
<evidence type="ECO:0000313" key="2">
    <source>
        <dbReference type="EMBL" id="KER28006.1"/>
    </source>
</evidence>
<reference evidence="2 3" key="1">
    <citation type="submission" date="2013-11" db="EMBL/GenBank/DDBJ databases">
        <title>Opisthorchis viverrini - life in the bile duct.</title>
        <authorList>
            <person name="Young N.D."/>
            <person name="Nagarajan N."/>
            <person name="Lin S.J."/>
            <person name="Korhonen P.K."/>
            <person name="Jex A.R."/>
            <person name="Hall R.S."/>
            <person name="Safavi-Hemami H."/>
            <person name="Kaewkong W."/>
            <person name="Bertrand D."/>
            <person name="Gao S."/>
            <person name="Seet Q."/>
            <person name="Wongkham S."/>
            <person name="Teh B.T."/>
            <person name="Wongkham C."/>
            <person name="Intapan P.M."/>
            <person name="Maleewong W."/>
            <person name="Yang X."/>
            <person name="Hu M."/>
            <person name="Wang Z."/>
            <person name="Hofmann A."/>
            <person name="Sternberg P.W."/>
            <person name="Tan P."/>
            <person name="Wang J."/>
            <person name="Gasser R.B."/>
        </authorList>
    </citation>
    <scope>NUCLEOTIDE SEQUENCE [LARGE SCALE GENOMIC DNA]</scope>
</reference>
<gene>
    <name evidence="2" type="ORF">T265_13678</name>
</gene>
<accession>A0A074ZLP6</accession>
<evidence type="ECO:0000256" key="1">
    <source>
        <dbReference type="SAM" id="Phobius"/>
    </source>
</evidence>